<organism evidence="3 4">
    <name type="scientific">Hazenella coriacea</name>
    <dbReference type="NCBI Taxonomy" id="1179467"/>
    <lineage>
        <taxon>Bacteria</taxon>
        <taxon>Bacillati</taxon>
        <taxon>Bacillota</taxon>
        <taxon>Bacilli</taxon>
        <taxon>Bacillales</taxon>
        <taxon>Thermoactinomycetaceae</taxon>
        <taxon>Hazenella</taxon>
    </lineage>
</organism>
<dbReference type="Proteomes" id="UP000294937">
    <property type="component" value="Unassembled WGS sequence"/>
</dbReference>
<sequence>MKKKLSSMFVICLVAILVLFGTAFPMQTVSAAPSHKMPVPCNETWRVATWTGHNPANAADLNWGSGDDDLGKPVLASAAGTVKLVRDLGNTSYGKYIIIDHGGGYETLYAHLKAFKVSQGQTVSQGQQIGEVGKSGTSSAHLHYEQRSGGSVVKIVLEGKALAYPSAVNIKSTNCGGTQDGYPGRVQTNGANLNVRSGPGTTYDIVGSLANGTSVTISCQTYGEYVDGYYGRSNLWNKIGSGKFIPDAYTYTGSNGQIAPTCK</sequence>
<dbReference type="AlphaFoldDB" id="A0A4R3L3V2"/>
<evidence type="ECO:0000313" key="4">
    <source>
        <dbReference type="Proteomes" id="UP000294937"/>
    </source>
</evidence>
<keyword evidence="4" id="KW-1185">Reference proteome</keyword>
<accession>A0A4R3L3V2</accession>
<feature type="signal peptide" evidence="1">
    <location>
        <begin position="1"/>
        <end position="31"/>
    </location>
</feature>
<dbReference type="InterPro" id="IPR050570">
    <property type="entry name" value="Cell_wall_metabolism_enzyme"/>
</dbReference>
<comment type="caution">
    <text evidence="3">The sequence shown here is derived from an EMBL/GenBank/DDBJ whole genome shotgun (WGS) entry which is preliminary data.</text>
</comment>
<dbReference type="PROSITE" id="PS51781">
    <property type="entry name" value="SH3B"/>
    <property type="match status" value="1"/>
</dbReference>
<dbReference type="CDD" id="cd12797">
    <property type="entry name" value="M23_peptidase"/>
    <property type="match status" value="1"/>
</dbReference>
<protein>
    <submittedName>
        <fullName evidence="3">SH3 domain-containing protein</fullName>
    </submittedName>
</protein>
<reference evidence="3 4" key="1">
    <citation type="submission" date="2019-03" db="EMBL/GenBank/DDBJ databases">
        <title>Genomic Encyclopedia of Type Strains, Phase IV (KMG-IV): sequencing the most valuable type-strain genomes for metagenomic binning, comparative biology and taxonomic classification.</title>
        <authorList>
            <person name="Goeker M."/>
        </authorList>
    </citation>
    <scope>NUCLEOTIDE SEQUENCE [LARGE SCALE GENOMIC DNA]</scope>
    <source>
        <strain evidence="3 4">DSM 45707</strain>
    </source>
</reference>
<dbReference type="EMBL" id="SMAG01000005">
    <property type="protein sequence ID" value="TCS93952.1"/>
    <property type="molecule type" value="Genomic_DNA"/>
</dbReference>
<evidence type="ECO:0000259" key="2">
    <source>
        <dbReference type="PROSITE" id="PS51781"/>
    </source>
</evidence>
<dbReference type="InterPro" id="IPR003646">
    <property type="entry name" value="SH3-like_bac-type"/>
</dbReference>
<proteinExistence type="predicted"/>
<dbReference type="Pfam" id="PF01551">
    <property type="entry name" value="Peptidase_M23"/>
    <property type="match status" value="1"/>
</dbReference>
<name>A0A4R3L3V2_9BACL</name>
<evidence type="ECO:0000256" key="1">
    <source>
        <dbReference type="SAM" id="SignalP"/>
    </source>
</evidence>
<dbReference type="Gene3D" id="2.70.70.10">
    <property type="entry name" value="Glucose Permease (Domain IIA)"/>
    <property type="match status" value="1"/>
</dbReference>
<dbReference type="PANTHER" id="PTHR21666">
    <property type="entry name" value="PEPTIDASE-RELATED"/>
    <property type="match status" value="1"/>
</dbReference>
<dbReference type="OrthoDB" id="9805070at2"/>
<dbReference type="PANTHER" id="PTHR21666:SF270">
    <property type="entry name" value="MUREIN HYDROLASE ACTIVATOR ENVC"/>
    <property type="match status" value="1"/>
</dbReference>
<dbReference type="GO" id="GO:0004222">
    <property type="term" value="F:metalloendopeptidase activity"/>
    <property type="evidence" value="ECO:0007669"/>
    <property type="project" value="TreeGrafter"/>
</dbReference>
<evidence type="ECO:0000313" key="3">
    <source>
        <dbReference type="EMBL" id="TCS93952.1"/>
    </source>
</evidence>
<feature type="chain" id="PRO_5020702728" evidence="1">
    <location>
        <begin position="32"/>
        <end position="263"/>
    </location>
</feature>
<dbReference type="InterPro" id="IPR016047">
    <property type="entry name" value="M23ase_b-sheet_dom"/>
</dbReference>
<dbReference type="SUPFAM" id="SSF51261">
    <property type="entry name" value="Duplicated hybrid motif"/>
    <property type="match status" value="1"/>
</dbReference>
<dbReference type="InterPro" id="IPR011055">
    <property type="entry name" value="Dup_hybrid_motif"/>
</dbReference>
<dbReference type="Gene3D" id="2.30.30.40">
    <property type="entry name" value="SH3 Domains"/>
    <property type="match status" value="1"/>
</dbReference>
<feature type="domain" description="SH3b" evidence="2">
    <location>
        <begin position="182"/>
        <end position="254"/>
    </location>
</feature>
<gene>
    <name evidence="3" type="ORF">EDD58_105163</name>
</gene>
<keyword evidence="1" id="KW-0732">Signal</keyword>
<dbReference type="RefSeq" id="WP_131925350.1">
    <property type="nucleotide sequence ID" value="NZ_SMAG01000005.1"/>
</dbReference>
<dbReference type="Pfam" id="PF08239">
    <property type="entry name" value="SH3_3"/>
    <property type="match status" value="1"/>
</dbReference>